<accession>A0A345UAP4</accession>
<name>A0A345UAP4_9FLOR</name>
<keyword evidence="1" id="KW-0150">Chloroplast</keyword>
<dbReference type="Gene3D" id="3.40.50.720">
    <property type="entry name" value="NAD(P)-binding Rossmann-like Domain"/>
    <property type="match status" value="1"/>
</dbReference>
<dbReference type="InterPro" id="IPR036291">
    <property type="entry name" value="NAD(P)-bd_dom_sf"/>
</dbReference>
<organism evidence="1">
    <name type="scientific">Melanthalia intermedia</name>
    <dbReference type="NCBI Taxonomy" id="172989"/>
    <lineage>
        <taxon>Eukaryota</taxon>
        <taxon>Rhodophyta</taxon>
        <taxon>Florideophyceae</taxon>
        <taxon>Rhodymeniophycidae</taxon>
        <taxon>Gracilariales</taxon>
        <taxon>Gracilariaceae</taxon>
        <taxon>Melanthalia</taxon>
    </lineage>
</organism>
<keyword evidence="1" id="KW-0934">Plastid</keyword>
<dbReference type="GeneID" id="37624209"/>
<dbReference type="EMBL" id="MH396016">
    <property type="protein sequence ID" value="AXI97530.1"/>
    <property type="molecule type" value="Genomic_DNA"/>
</dbReference>
<protein>
    <submittedName>
        <fullName evidence="1">Uncharacterized protein</fullName>
    </submittedName>
</protein>
<proteinExistence type="predicted"/>
<dbReference type="AlphaFoldDB" id="A0A345UAP4"/>
<reference evidence="1" key="1">
    <citation type="submission" date="2018-05" db="EMBL/GenBank/DDBJ databases">
        <title>Organellar genomes of Gracilariaceae.</title>
        <authorList>
            <person name="Iha C."/>
            <person name="Oliveira M.C."/>
        </authorList>
    </citation>
    <scope>NUCLEOTIDE SEQUENCE</scope>
</reference>
<gene>
    <name evidence="1" type="primary">orf100</name>
</gene>
<geneLocation type="chloroplast" evidence="1"/>
<dbReference type="SUPFAM" id="SSF51735">
    <property type="entry name" value="NAD(P)-binding Rossmann-fold domains"/>
    <property type="match status" value="1"/>
</dbReference>
<sequence length="100" mass="10990">MNNPKVSTVSIVKYTVALILGLAKNLLLNHSHVKNNNYVICNLINTIDISEKTLSIIGLWSIGFKASSICSSAFFNEKVLPYDLCILSQKVSNCGAKKFL</sequence>
<evidence type="ECO:0000313" key="1">
    <source>
        <dbReference type="EMBL" id="AXI97530.1"/>
    </source>
</evidence>
<dbReference type="RefSeq" id="YP_009511653.1">
    <property type="nucleotide sequence ID" value="NC_039145.1"/>
</dbReference>